<organism evidence="1 2">
    <name type="scientific">Fundicoccus culcitae</name>
    <dbReference type="NCBI Taxonomy" id="2969821"/>
    <lineage>
        <taxon>Bacteria</taxon>
        <taxon>Bacillati</taxon>
        <taxon>Bacillota</taxon>
        <taxon>Bacilli</taxon>
        <taxon>Lactobacillales</taxon>
        <taxon>Aerococcaceae</taxon>
        <taxon>Fundicoccus</taxon>
    </lineage>
</organism>
<name>A0ABY5P8K5_9LACT</name>
<dbReference type="Gene3D" id="3.90.1750.20">
    <property type="entry name" value="Putative Large Serine Recombinase, Chain B, Domain 2"/>
    <property type="match status" value="1"/>
</dbReference>
<evidence type="ECO:0000313" key="1">
    <source>
        <dbReference type="EMBL" id="UUX34859.1"/>
    </source>
</evidence>
<sequence>MARIYFGYRMVDGKIEVNDVEAEQIRNLYQNYLLGDAIKTAGTKAGILKHHGSLGRILQHKIYTGTKSYPQIIPKEIYQQAQEERSKRRDQLGRNFEPRESVMIIQTSFEWKSNKVSQMNPWDEAEQYYQLIEVIE</sequence>
<keyword evidence="2" id="KW-1185">Reference proteome</keyword>
<accession>A0ABY5P8K5</accession>
<evidence type="ECO:0000313" key="2">
    <source>
        <dbReference type="Proteomes" id="UP001315967"/>
    </source>
</evidence>
<dbReference type="EMBL" id="CP102453">
    <property type="protein sequence ID" value="UUX34859.1"/>
    <property type="molecule type" value="Genomic_DNA"/>
</dbReference>
<gene>
    <name evidence="1" type="ORF">NRE15_04210</name>
</gene>
<protein>
    <submittedName>
        <fullName evidence="1">Recombinase</fullName>
    </submittedName>
</protein>
<dbReference type="RefSeq" id="WP_313794359.1">
    <property type="nucleotide sequence ID" value="NZ_CP102453.1"/>
</dbReference>
<reference evidence="1 2" key="1">
    <citation type="submission" date="2022-08" db="EMBL/GenBank/DDBJ databases">
        <title>Aerococcaceae sp. nov isolated from spoiled eye mask.</title>
        <authorList>
            <person name="Zhou G."/>
            <person name="Xie X.-B."/>
            <person name="Shi Q.-S."/>
            <person name="Wang Y.-S."/>
            <person name="Wen X."/>
            <person name="Peng H."/>
            <person name="Yang X.-J."/>
            <person name="Tao H.-B."/>
            <person name="Huang X.-M."/>
        </authorList>
    </citation>
    <scope>NUCLEOTIDE SEQUENCE [LARGE SCALE GENOMIC DNA]</scope>
    <source>
        <strain evidence="2">DM20194951</strain>
    </source>
</reference>
<proteinExistence type="predicted"/>
<dbReference type="InterPro" id="IPR038109">
    <property type="entry name" value="DNA_bind_recomb_sf"/>
</dbReference>
<dbReference type="Proteomes" id="UP001315967">
    <property type="component" value="Chromosome"/>
</dbReference>